<name>A0A544SZR6_9BACI</name>
<proteinExistence type="predicted"/>
<protein>
    <submittedName>
        <fullName evidence="1">Uncharacterized protein</fullName>
    </submittedName>
</protein>
<evidence type="ECO:0000313" key="2">
    <source>
        <dbReference type="Proteomes" id="UP000317316"/>
    </source>
</evidence>
<evidence type="ECO:0000313" key="1">
    <source>
        <dbReference type="EMBL" id="TQR10691.1"/>
    </source>
</evidence>
<dbReference type="RefSeq" id="WP_142540011.1">
    <property type="nucleotide sequence ID" value="NZ_BMIE01000008.1"/>
</dbReference>
<accession>A0A544SZR6</accession>
<sequence>MDKSKLLLLVLFSILICGVDYRTVNAQLNDSPPFFEEKSTKVRQYTPLELQLESFIGGLRVGEPKQAVEFWILGVNNRSGPFNIRCCPLRFKKKQGVNLRKLAG</sequence>
<organism evidence="1 2">
    <name type="scientific">Psychrobacillus lasiicapitis</name>
    <dbReference type="NCBI Taxonomy" id="1636719"/>
    <lineage>
        <taxon>Bacteria</taxon>
        <taxon>Bacillati</taxon>
        <taxon>Bacillota</taxon>
        <taxon>Bacilli</taxon>
        <taxon>Bacillales</taxon>
        <taxon>Bacillaceae</taxon>
        <taxon>Psychrobacillus</taxon>
    </lineage>
</organism>
<gene>
    <name evidence="1" type="ORF">FG382_16600</name>
</gene>
<dbReference type="EMBL" id="VDGH01000010">
    <property type="protein sequence ID" value="TQR10691.1"/>
    <property type="molecule type" value="Genomic_DNA"/>
</dbReference>
<dbReference type="OrthoDB" id="1803673at2"/>
<comment type="caution">
    <text evidence="1">The sequence shown here is derived from an EMBL/GenBank/DDBJ whole genome shotgun (WGS) entry which is preliminary data.</text>
</comment>
<dbReference type="Proteomes" id="UP000317316">
    <property type="component" value="Unassembled WGS sequence"/>
</dbReference>
<dbReference type="AlphaFoldDB" id="A0A544SZR6"/>
<keyword evidence="2" id="KW-1185">Reference proteome</keyword>
<reference evidence="1 2" key="1">
    <citation type="submission" date="2019-05" db="EMBL/GenBank/DDBJ databases">
        <title>Psychrobacillus vulpis sp. nov., a new species isolated from feces of a red fox that inhabits in The Tablas de Daimiel Natural Park, Albacete, Spain.</title>
        <authorList>
            <person name="Rodriguez M."/>
            <person name="Reina J.C."/>
            <person name="Bejar V."/>
            <person name="Llamas I."/>
        </authorList>
    </citation>
    <scope>NUCLEOTIDE SEQUENCE [LARGE SCALE GENOMIC DNA]</scope>
    <source>
        <strain evidence="1 2">NEAU-3TGS17</strain>
    </source>
</reference>